<evidence type="ECO:0000256" key="2">
    <source>
        <dbReference type="ARBA" id="ARBA00022737"/>
    </source>
</evidence>
<sequence>MYKLDLAQPWNTSNPIWANIKSQNDHRPLAHFTTAVVQHNTGFIIHGGALNNRADPTSLYSIENNTWIAPRLDGPSPIPRIRHTATSDNQGRIWIWGGESISVNGSLLYDGQWTVIDTSIWSYNYPNIANPPFPRVDHTATFTPDGDILIIGGLSYTRNVTDPRGNHSLNPVSMSSLLKFNAATSEWQNVTATGNIPAPRNGHSAVLCGNHIVVFGGGTQDDDGQSKLLNDIFILELSTMRWSAPSSTGISPTPRKYHHARMVDENMMLVALGYGPEHQGSNDIDLLDMTTWTWVSEYAPNLPWLEQQQSDNNTSTNQNAQYLPPSTTAASPVSTKLISNSETDNPHPPIAPTAGTDQRDDQEEKKSHMQAGVIAGAISAGVVAS</sequence>
<accession>A0AAD7URI7</accession>
<evidence type="ECO:0000256" key="3">
    <source>
        <dbReference type="SAM" id="MobiDB-lite"/>
    </source>
</evidence>
<dbReference type="Proteomes" id="UP001234581">
    <property type="component" value="Unassembled WGS sequence"/>
</dbReference>
<reference evidence="4 5" key="1">
    <citation type="submission" date="2023-03" db="EMBL/GenBank/DDBJ databases">
        <title>Genome sequence of Lichtheimia ornata CBS 291.66.</title>
        <authorList>
            <person name="Mohabir J.T."/>
            <person name="Shea T.P."/>
            <person name="Kurbessoian T."/>
            <person name="Berby B."/>
            <person name="Fontaine J."/>
            <person name="Livny J."/>
            <person name="Gnirke A."/>
            <person name="Stajich J.E."/>
            <person name="Cuomo C.A."/>
        </authorList>
    </citation>
    <scope>NUCLEOTIDE SEQUENCE [LARGE SCALE GENOMIC DNA]</scope>
    <source>
        <strain evidence="4">CBS 291.66</strain>
    </source>
</reference>
<evidence type="ECO:0000313" key="5">
    <source>
        <dbReference type="Proteomes" id="UP001234581"/>
    </source>
</evidence>
<evidence type="ECO:0008006" key="6">
    <source>
        <dbReference type="Google" id="ProtNLM"/>
    </source>
</evidence>
<protein>
    <recommendedName>
        <fullName evidence="6">Galactose oxidase</fullName>
    </recommendedName>
</protein>
<feature type="compositionally biased region" description="Basic and acidic residues" evidence="3">
    <location>
        <begin position="357"/>
        <end position="367"/>
    </location>
</feature>
<dbReference type="RefSeq" id="XP_058337138.1">
    <property type="nucleotide sequence ID" value="XM_058492078.1"/>
</dbReference>
<dbReference type="EMBL" id="JARTCD010000113">
    <property type="protein sequence ID" value="KAJ8652224.1"/>
    <property type="molecule type" value="Genomic_DNA"/>
</dbReference>
<evidence type="ECO:0000313" key="4">
    <source>
        <dbReference type="EMBL" id="KAJ8652224.1"/>
    </source>
</evidence>
<keyword evidence="2" id="KW-0677">Repeat</keyword>
<dbReference type="AlphaFoldDB" id="A0AAD7URI7"/>
<feature type="compositionally biased region" description="Polar residues" evidence="3">
    <location>
        <begin position="320"/>
        <end position="343"/>
    </location>
</feature>
<dbReference type="GeneID" id="83219519"/>
<dbReference type="Gene3D" id="2.120.10.80">
    <property type="entry name" value="Kelch-type beta propeller"/>
    <property type="match status" value="2"/>
</dbReference>
<organism evidence="4 5">
    <name type="scientific">Lichtheimia ornata</name>
    <dbReference type="NCBI Taxonomy" id="688661"/>
    <lineage>
        <taxon>Eukaryota</taxon>
        <taxon>Fungi</taxon>
        <taxon>Fungi incertae sedis</taxon>
        <taxon>Mucoromycota</taxon>
        <taxon>Mucoromycotina</taxon>
        <taxon>Mucoromycetes</taxon>
        <taxon>Mucorales</taxon>
        <taxon>Lichtheimiaceae</taxon>
        <taxon>Lichtheimia</taxon>
    </lineage>
</organism>
<keyword evidence="1" id="KW-0880">Kelch repeat</keyword>
<proteinExistence type="predicted"/>
<dbReference type="Pfam" id="PF24681">
    <property type="entry name" value="Kelch_KLHDC2_KLHL20_DRC7"/>
    <property type="match status" value="2"/>
</dbReference>
<dbReference type="SUPFAM" id="SSF117281">
    <property type="entry name" value="Kelch motif"/>
    <property type="match status" value="1"/>
</dbReference>
<comment type="caution">
    <text evidence="4">The sequence shown here is derived from an EMBL/GenBank/DDBJ whole genome shotgun (WGS) entry which is preliminary data.</text>
</comment>
<dbReference type="PANTHER" id="PTHR46093">
    <property type="entry name" value="ACYL-COA-BINDING DOMAIN-CONTAINING PROTEIN 5"/>
    <property type="match status" value="1"/>
</dbReference>
<dbReference type="InterPro" id="IPR015915">
    <property type="entry name" value="Kelch-typ_b-propeller"/>
</dbReference>
<feature type="region of interest" description="Disordered" evidence="3">
    <location>
        <begin position="307"/>
        <end position="372"/>
    </location>
</feature>
<name>A0AAD7URI7_9FUNG</name>
<keyword evidence="5" id="KW-1185">Reference proteome</keyword>
<feature type="compositionally biased region" description="Low complexity" evidence="3">
    <location>
        <begin position="307"/>
        <end position="319"/>
    </location>
</feature>
<gene>
    <name evidence="4" type="ORF">O0I10_012132</name>
</gene>
<evidence type="ECO:0000256" key="1">
    <source>
        <dbReference type="ARBA" id="ARBA00022441"/>
    </source>
</evidence>
<dbReference type="PANTHER" id="PTHR46093:SF18">
    <property type="entry name" value="FIBRONECTIN TYPE-III DOMAIN-CONTAINING PROTEIN"/>
    <property type="match status" value="1"/>
</dbReference>